<gene>
    <name evidence="1" type="ORF">SAMN05421869_130110</name>
</gene>
<evidence type="ECO:0000313" key="1">
    <source>
        <dbReference type="EMBL" id="SDL77453.1"/>
    </source>
</evidence>
<dbReference type="AlphaFoldDB" id="A0A1G9MTK7"/>
<name>A0A1G9MTK7_9ACTN</name>
<protein>
    <submittedName>
        <fullName evidence="1">Uncharacterized protein</fullName>
    </submittedName>
</protein>
<reference evidence="1 2" key="1">
    <citation type="submission" date="2016-10" db="EMBL/GenBank/DDBJ databases">
        <authorList>
            <person name="de Groot N.N."/>
        </authorList>
    </citation>
    <scope>NUCLEOTIDE SEQUENCE [LARGE SCALE GENOMIC DNA]</scope>
    <source>
        <strain evidence="1 2">CGMCC 4.6533</strain>
    </source>
</reference>
<dbReference type="STRING" id="633440.SAMN05421869_130110"/>
<dbReference type="Proteomes" id="UP000199202">
    <property type="component" value="Unassembled WGS sequence"/>
</dbReference>
<evidence type="ECO:0000313" key="2">
    <source>
        <dbReference type="Proteomes" id="UP000199202"/>
    </source>
</evidence>
<keyword evidence="2" id="KW-1185">Reference proteome</keyword>
<sequence length="65" mass="6821">MRAKNSAALCDLRVFVNQPAEAVTSNDLDIALGRIGKGPQRSSLAQGAMWAMLIEAGLVGSQYAS</sequence>
<accession>A0A1G9MTK7</accession>
<organism evidence="1 2">
    <name type="scientific">Nonomuraea jiangxiensis</name>
    <dbReference type="NCBI Taxonomy" id="633440"/>
    <lineage>
        <taxon>Bacteria</taxon>
        <taxon>Bacillati</taxon>
        <taxon>Actinomycetota</taxon>
        <taxon>Actinomycetes</taxon>
        <taxon>Streptosporangiales</taxon>
        <taxon>Streptosporangiaceae</taxon>
        <taxon>Nonomuraea</taxon>
    </lineage>
</organism>
<dbReference type="EMBL" id="FNDJ01000030">
    <property type="protein sequence ID" value="SDL77453.1"/>
    <property type="molecule type" value="Genomic_DNA"/>
</dbReference>
<proteinExistence type="predicted"/>